<dbReference type="AlphaFoldDB" id="A0AAW6YJV7"/>
<evidence type="ECO:0000313" key="1">
    <source>
        <dbReference type="EMBL" id="MDK7292719.1"/>
    </source>
</evidence>
<accession>A0AAW6YJV7</accession>
<proteinExistence type="predicted"/>
<dbReference type="Proteomes" id="UP001237917">
    <property type="component" value="Unassembled WGS sequence"/>
</dbReference>
<comment type="caution">
    <text evidence="1">The sequence shown here is derived from an EMBL/GenBank/DDBJ whole genome shotgun (WGS) entry which is preliminary data.</text>
</comment>
<dbReference type="EMBL" id="JASOPU010000003">
    <property type="protein sequence ID" value="MDK7292719.1"/>
    <property type="molecule type" value="Genomic_DNA"/>
</dbReference>
<evidence type="ECO:0000313" key="2">
    <source>
        <dbReference type="Proteomes" id="UP001237917"/>
    </source>
</evidence>
<name>A0AAW6YJV7_9STRE</name>
<reference evidence="1" key="1">
    <citation type="submission" date="2023-05" db="EMBL/GenBank/DDBJ databases">
        <title>Cataloging the Phylogenetic Diversity of Human Bladder Bacteria.</title>
        <authorList>
            <person name="Du J."/>
        </authorList>
    </citation>
    <scope>NUCLEOTIDE SEQUENCE</scope>
    <source>
        <strain evidence="1">UMB0765</strain>
    </source>
</reference>
<dbReference type="RefSeq" id="WP_058692828.1">
    <property type="nucleotide sequence ID" value="NZ_AP031455.1"/>
</dbReference>
<protein>
    <submittedName>
        <fullName evidence="1">Uncharacterized protein</fullName>
    </submittedName>
</protein>
<organism evidence="1 2">
    <name type="scientific">Streptococcus pasteurianus</name>
    <dbReference type="NCBI Taxonomy" id="197614"/>
    <lineage>
        <taxon>Bacteria</taxon>
        <taxon>Bacillati</taxon>
        <taxon>Bacillota</taxon>
        <taxon>Bacilli</taxon>
        <taxon>Lactobacillales</taxon>
        <taxon>Streptococcaceae</taxon>
        <taxon>Streptococcus</taxon>
    </lineage>
</organism>
<sequence>MPRNNHTGEIIAPATIFDNGLSLFNYDAMPDDFKNLSVYAKTRSNPYRISYEDVCKEVMGAKQKAQLRRMVDFKFPRHPSLNLLEERLTAIEKQLGERTRELLSISVQRSTKRKNEPER</sequence>
<gene>
    <name evidence="1" type="ORF">QP487_04445</name>
</gene>